<keyword evidence="12 15" id="KW-0407">Ion channel</keyword>
<evidence type="ECO:0000256" key="13">
    <source>
        <dbReference type="ARBA" id="ARBA00036634"/>
    </source>
</evidence>
<evidence type="ECO:0000256" key="3">
    <source>
        <dbReference type="ARBA" id="ARBA00022448"/>
    </source>
</evidence>
<evidence type="ECO:0000256" key="10">
    <source>
        <dbReference type="ARBA" id="ARBA00023180"/>
    </source>
</evidence>
<evidence type="ECO:0000256" key="8">
    <source>
        <dbReference type="ARBA" id="ARBA00023136"/>
    </source>
</evidence>
<name>A0ABU7A0U7_9TELE</name>
<comment type="caution">
    <text evidence="15">Lacks conserved residue(s) required for the propagation of feature annotation.</text>
</comment>
<dbReference type="Gene3D" id="1.10.287.940">
    <property type="entry name" value="atp-gated p2x4 ion channel"/>
    <property type="match status" value="1"/>
</dbReference>
<evidence type="ECO:0000256" key="5">
    <source>
        <dbReference type="ARBA" id="ARBA00022692"/>
    </source>
</evidence>
<dbReference type="EMBL" id="JAHUTI010000008">
    <property type="protein sequence ID" value="MED6231403.1"/>
    <property type="molecule type" value="Genomic_DNA"/>
</dbReference>
<dbReference type="PRINTS" id="PR01307">
    <property type="entry name" value="P2XRECEPTOR"/>
</dbReference>
<keyword evidence="11 14" id="KW-1071">Ligand-gated ion channel</keyword>
<organism evidence="16 17">
    <name type="scientific">Ataeniobius toweri</name>
    <dbReference type="NCBI Taxonomy" id="208326"/>
    <lineage>
        <taxon>Eukaryota</taxon>
        <taxon>Metazoa</taxon>
        <taxon>Chordata</taxon>
        <taxon>Craniata</taxon>
        <taxon>Vertebrata</taxon>
        <taxon>Euteleostomi</taxon>
        <taxon>Actinopterygii</taxon>
        <taxon>Neopterygii</taxon>
        <taxon>Teleostei</taxon>
        <taxon>Neoteleostei</taxon>
        <taxon>Acanthomorphata</taxon>
        <taxon>Ovalentaria</taxon>
        <taxon>Atherinomorphae</taxon>
        <taxon>Cyprinodontiformes</taxon>
        <taxon>Goodeidae</taxon>
        <taxon>Ataeniobius</taxon>
    </lineage>
</organism>
<evidence type="ECO:0000256" key="12">
    <source>
        <dbReference type="ARBA" id="ARBA00023303"/>
    </source>
</evidence>
<evidence type="ECO:0000256" key="2">
    <source>
        <dbReference type="ARBA" id="ARBA00009848"/>
    </source>
</evidence>
<comment type="subcellular location">
    <subcellularLocation>
        <location evidence="1">Cell membrane</location>
        <topology evidence="1">Multi-pass membrane protein</topology>
    </subcellularLocation>
    <subcellularLocation>
        <location evidence="15">Membrane</location>
        <topology evidence="15">Multi-pass membrane protein</topology>
    </subcellularLocation>
</comment>
<dbReference type="Pfam" id="PF00864">
    <property type="entry name" value="P2X_receptor"/>
    <property type="match status" value="1"/>
</dbReference>
<keyword evidence="8 14" id="KW-0472">Membrane</keyword>
<dbReference type="PIRSF" id="PIRSF005713">
    <property type="entry name" value="P2X_purinoceptor"/>
    <property type="match status" value="1"/>
</dbReference>
<evidence type="ECO:0000313" key="17">
    <source>
        <dbReference type="Proteomes" id="UP001345963"/>
    </source>
</evidence>
<evidence type="ECO:0000256" key="1">
    <source>
        <dbReference type="ARBA" id="ARBA00004651"/>
    </source>
</evidence>
<evidence type="ECO:0000256" key="11">
    <source>
        <dbReference type="ARBA" id="ARBA00023286"/>
    </source>
</evidence>
<dbReference type="PRINTS" id="PR01310">
    <property type="entry name" value="P2X3RECEPTOR"/>
</dbReference>
<comment type="similarity">
    <text evidence="2 14 15">Belongs to the P2X receptor family.</text>
</comment>
<evidence type="ECO:0000256" key="7">
    <source>
        <dbReference type="ARBA" id="ARBA00023065"/>
    </source>
</evidence>
<keyword evidence="9" id="KW-1015">Disulfide bond</keyword>
<keyword evidence="17" id="KW-1185">Reference proteome</keyword>
<keyword evidence="10" id="KW-0325">Glycoprotein</keyword>
<keyword evidence="3 14" id="KW-0813">Transport</keyword>
<feature type="transmembrane region" description="Helical" evidence="15">
    <location>
        <begin position="320"/>
        <end position="345"/>
    </location>
</feature>
<keyword evidence="7 14" id="KW-0406">Ion transport</keyword>
<dbReference type="InterPro" id="IPR001429">
    <property type="entry name" value="P2X_purnocptor"/>
</dbReference>
<sequence>MTSPAWSFMTSFLTYETSKSVVVKSWSVGIINRLVQLMIISYFVGYVFLYERAYQVADTAIESSVITKVKGFGKLNDVVMDVADYIYPPQGEGVFSIITKIITTHNQFQGTCSEIGDSFNCSTNADCTKHLSSIQANGIITGVCNTSCGSCEIEGWCPAENDQVQIEPMAEFVNFTIYIKNSIRFPLFSVTRGNFDSTIKNCTNNKLTDPFCPIFRVGDILTEVNQNVTTLANNGGEIGIVIEWRCNLDQDVDLCVPSYSFTKLDAPFENYASKGYNFRFAKYYKTADGTDFRSLHKAYAVRFDVMVTGTARKFSLIPTVINVIAALTSIGMGTVVCDLILLNCLKGAEQYKKKKFEEVSEAQILASITPSPGSQMSVRRGHDSCCDSGAISLSVNY</sequence>
<evidence type="ECO:0000256" key="6">
    <source>
        <dbReference type="ARBA" id="ARBA00022989"/>
    </source>
</evidence>
<evidence type="ECO:0000256" key="14">
    <source>
        <dbReference type="PIRNR" id="PIRNR005713"/>
    </source>
</evidence>
<reference evidence="16 17" key="1">
    <citation type="submission" date="2021-07" db="EMBL/GenBank/DDBJ databases">
        <authorList>
            <person name="Palmer J.M."/>
        </authorList>
    </citation>
    <scope>NUCLEOTIDE SEQUENCE [LARGE SCALE GENOMIC DNA]</scope>
    <source>
        <strain evidence="16 17">AT_MEX2019</strain>
        <tissue evidence="16">Muscle</tissue>
    </source>
</reference>
<evidence type="ECO:0000313" key="16">
    <source>
        <dbReference type="EMBL" id="MED6231403.1"/>
    </source>
</evidence>
<dbReference type="Proteomes" id="UP001345963">
    <property type="component" value="Unassembled WGS sequence"/>
</dbReference>
<dbReference type="PANTHER" id="PTHR10125:SF8">
    <property type="entry name" value="P2X PURINOCEPTOR 3"/>
    <property type="match status" value="1"/>
</dbReference>
<keyword evidence="15" id="KW-0675">Receptor</keyword>
<proteinExistence type="inferred from homology"/>
<accession>A0ABU7A0U7</accession>
<dbReference type="NCBIfam" id="TIGR00863">
    <property type="entry name" value="P2X"/>
    <property type="match status" value="1"/>
</dbReference>
<gene>
    <name evidence="16" type="ORF">ATANTOWER_028331</name>
</gene>
<dbReference type="InterPro" id="IPR003046">
    <property type="entry name" value="P2X3_purnocptor"/>
</dbReference>
<protein>
    <recommendedName>
        <fullName evidence="14 15">P2X purinoceptor</fullName>
    </recommendedName>
    <alternativeName>
        <fullName evidence="14">P2X purinoceptor 3</fullName>
    </alternativeName>
</protein>
<comment type="function">
    <text evidence="15">Receptor for ATP that acts as a ligand-gated ion channel.</text>
</comment>
<comment type="function">
    <text evidence="14">Extracellular ATP-activated non-selective cation channel. Plays particularly important role in sensory neurons where its activation is critical for gustatory, nociceptive responses, visceral reflexes and sensory hypersensitization.</text>
</comment>
<dbReference type="PANTHER" id="PTHR10125">
    <property type="entry name" value="P2X PURINOCEPTOR"/>
    <property type="match status" value="1"/>
</dbReference>
<dbReference type="InterPro" id="IPR059116">
    <property type="entry name" value="P2X_receptor"/>
</dbReference>
<dbReference type="InterPro" id="IPR027309">
    <property type="entry name" value="P2X_extracellular_dom_sf"/>
</dbReference>
<comment type="subunit">
    <text evidence="14">Homotrimer. Forms heterotrimer with P2RX2. Heterotrimeric P2RX2/3 has a ligand dose-response profile that is distinct from either homotrimeric P2RX2 or P2RX3.</text>
</comment>
<evidence type="ECO:0000256" key="9">
    <source>
        <dbReference type="ARBA" id="ARBA00023157"/>
    </source>
</evidence>
<comment type="caution">
    <text evidence="16">The sequence shown here is derived from an EMBL/GenBank/DDBJ whole genome shotgun (WGS) entry which is preliminary data.</text>
</comment>
<comment type="catalytic activity">
    <reaction evidence="13">
        <text>Ca(2+)(in) = Ca(2+)(out)</text>
        <dbReference type="Rhea" id="RHEA:29671"/>
        <dbReference type="ChEBI" id="CHEBI:29108"/>
    </reaction>
</comment>
<evidence type="ECO:0000256" key="15">
    <source>
        <dbReference type="RuleBase" id="RU000681"/>
    </source>
</evidence>
<keyword evidence="5 15" id="KW-0812">Transmembrane</keyword>
<evidence type="ECO:0000256" key="4">
    <source>
        <dbReference type="ARBA" id="ARBA00022475"/>
    </source>
</evidence>
<dbReference type="InterPro" id="IPR053792">
    <property type="entry name" value="P2X_RECEPTOR_CS"/>
</dbReference>
<keyword evidence="4" id="KW-1003">Cell membrane</keyword>
<dbReference type="Gene3D" id="2.60.490.10">
    <property type="entry name" value="atp-gated p2x4 ion channel domain"/>
    <property type="match status" value="1"/>
</dbReference>
<dbReference type="PROSITE" id="PS01212">
    <property type="entry name" value="P2X_RECEPTOR"/>
    <property type="match status" value="1"/>
</dbReference>
<keyword evidence="6 15" id="KW-1133">Transmembrane helix</keyword>